<proteinExistence type="predicted"/>
<reference evidence="1 2" key="1">
    <citation type="journal article" name="Front. Microbiol.">
        <title>Sugar Metabolism of the First Thermophilic Planctomycete Thermogutta terrifontis: Comparative Genomic and Transcriptomic Approaches.</title>
        <authorList>
            <person name="Elcheninov A.G."/>
            <person name="Menzel P."/>
            <person name="Gudbergsdottir S.R."/>
            <person name="Slesarev A.I."/>
            <person name="Kadnikov V.V."/>
            <person name="Krogh A."/>
            <person name="Bonch-Osmolovskaya E.A."/>
            <person name="Peng X."/>
            <person name="Kublanov I.V."/>
        </authorList>
    </citation>
    <scope>NUCLEOTIDE SEQUENCE [LARGE SCALE GENOMIC DNA]</scope>
    <source>
        <strain evidence="1 2">R1</strain>
    </source>
</reference>
<keyword evidence="2" id="KW-1185">Reference proteome</keyword>
<evidence type="ECO:0000313" key="1">
    <source>
        <dbReference type="EMBL" id="ASV74025.1"/>
    </source>
</evidence>
<dbReference type="AlphaFoldDB" id="A0A286RDH9"/>
<accession>A0A286RDH9</accession>
<evidence type="ECO:0000313" key="2">
    <source>
        <dbReference type="Proteomes" id="UP000215086"/>
    </source>
</evidence>
<organism evidence="1 2">
    <name type="scientific">Thermogutta terrifontis</name>
    <dbReference type="NCBI Taxonomy" id="1331910"/>
    <lineage>
        <taxon>Bacteria</taxon>
        <taxon>Pseudomonadati</taxon>
        <taxon>Planctomycetota</taxon>
        <taxon>Planctomycetia</taxon>
        <taxon>Pirellulales</taxon>
        <taxon>Thermoguttaceae</taxon>
        <taxon>Thermogutta</taxon>
    </lineage>
</organism>
<name>A0A286RDH9_9BACT</name>
<protein>
    <submittedName>
        <fullName evidence="1">Uncharacterized protein</fullName>
    </submittedName>
</protein>
<gene>
    <name evidence="1" type="ORF">THTE_1423</name>
</gene>
<dbReference type="KEGG" id="ttf:THTE_1423"/>
<sequence length="79" mass="8573">MPQITCTSTFVLLRERVAYLTASVAAVVAPSNRGTILANGLFTWDSVQCPHFGGASARRFFNDNCPRCVKRLSARGIIA</sequence>
<dbReference type="EMBL" id="CP018477">
    <property type="protein sequence ID" value="ASV74025.1"/>
    <property type="molecule type" value="Genomic_DNA"/>
</dbReference>
<dbReference type="Proteomes" id="UP000215086">
    <property type="component" value="Chromosome"/>
</dbReference>